<dbReference type="GeneID" id="64622982"/>
<organism evidence="2 3">
    <name type="scientific">Suillus subaureus</name>
    <dbReference type="NCBI Taxonomy" id="48587"/>
    <lineage>
        <taxon>Eukaryota</taxon>
        <taxon>Fungi</taxon>
        <taxon>Dikarya</taxon>
        <taxon>Basidiomycota</taxon>
        <taxon>Agaricomycotina</taxon>
        <taxon>Agaricomycetes</taxon>
        <taxon>Agaricomycetidae</taxon>
        <taxon>Boletales</taxon>
        <taxon>Suillineae</taxon>
        <taxon>Suillaceae</taxon>
        <taxon>Suillus</taxon>
    </lineage>
</organism>
<proteinExistence type="predicted"/>
<dbReference type="Proteomes" id="UP000807769">
    <property type="component" value="Unassembled WGS sequence"/>
</dbReference>
<accession>A0A9P7EEQ1</accession>
<evidence type="ECO:0000313" key="2">
    <source>
        <dbReference type="EMBL" id="KAG1819708.1"/>
    </source>
</evidence>
<name>A0A9P7EEQ1_9AGAM</name>
<evidence type="ECO:0008006" key="4">
    <source>
        <dbReference type="Google" id="ProtNLM"/>
    </source>
</evidence>
<sequence length="75" mass="8379">MHFLCGAVSQISVLSVLCTACSSTVSTKCQRCGMFIVWQGSQLWHLVKAHSRGRDDARDVTRPPCAHLWYLLTTI</sequence>
<comment type="caution">
    <text evidence="2">The sequence shown here is derived from an EMBL/GenBank/DDBJ whole genome shotgun (WGS) entry which is preliminary data.</text>
</comment>
<feature type="chain" id="PRO_5040411795" description="Secreted protein" evidence="1">
    <location>
        <begin position="27"/>
        <end position="75"/>
    </location>
</feature>
<reference evidence="2" key="1">
    <citation type="journal article" date="2020" name="New Phytol.">
        <title>Comparative genomics reveals dynamic genome evolution in host specialist ectomycorrhizal fungi.</title>
        <authorList>
            <person name="Lofgren L.A."/>
            <person name="Nguyen N.H."/>
            <person name="Vilgalys R."/>
            <person name="Ruytinx J."/>
            <person name="Liao H.L."/>
            <person name="Branco S."/>
            <person name="Kuo A."/>
            <person name="LaButti K."/>
            <person name="Lipzen A."/>
            <person name="Andreopoulos W."/>
            <person name="Pangilinan J."/>
            <person name="Riley R."/>
            <person name="Hundley H."/>
            <person name="Na H."/>
            <person name="Barry K."/>
            <person name="Grigoriev I.V."/>
            <person name="Stajich J.E."/>
            <person name="Kennedy P.G."/>
        </authorList>
    </citation>
    <scope>NUCLEOTIDE SEQUENCE</scope>
    <source>
        <strain evidence="2">MN1</strain>
    </source>
</reference>
<evidence type="ECO:0000313" key="3">
    <source>
        <dbReference type="Proteomes" id="UP000807769"/>
    </source>
</evidence>
<evidence type="ECO:0000256" key="1">
    <source>
        <dbReference type="SAM" id="SignalP"/>
    </source>
</evidence>
<dbReference type="EMBL" id="JABBWG010000009">
    <property type="protein sequence ID" value="KAG1819708.1"/>
    <property type="molecule type" value="Genomic_DNA"/>
</dbReference>
<keyword evidence="3" id="KW-1185">Reference proteome</keyword>
<gene>
    <name evidence="2" type="ORF">BJ212DRAFT_1062255</name>
</gene>
<keyword evidence="1" id="KW-0732">Signal</keyword>
<protein>
    <recommendedName>
        <fullName evidence="4">Secreted protein</fullName>
    </recommendedName>
</protein>
<feature type="signal peptide" evidence="1">
    <location>
        <begin position="1"/>
        <end position="26"/>
    </location>
</feature>
<dbReference type="AlphaFoldDB" id="A0A9P7EEQ1"/>
<dbReference type="RefSeq" id="XP_041195243.1">
    <property type="nucleotide sequence ID" value="XM_041328965.1"/>
</dbReference>
<dbReference type="OrthoDB" id="10534216at2759"/>